<proteinExistence type="predicted"/>
<dbReference type="Gene3D" id="2.60.40.10">
    <property type="entry name" value="Immunoglobulins"/>
    <property type="match status" value="1"/>
</dbReference>
<dbReference type="InterPro" id="IPR026341">
    <property type="entry name" value="T9SS_type_B"/>
</dbReference>
<evidence type="ECO:0000313" key="1">
    <source>
        <dbReference type="EMBL" id="MFD0998828.1"/>
    </source>
</evidence>
<dbReference type="Pfam" id="PF13585">
    <property type="entry name" value="CHU_C"/>
    <property type="match status" value="1"/>
</dbReference>
<evidence type="ECO:0000313" key="2">
    <source>
        <dbReference type="Proteomes" id="UP001597112"/>
    </source>
</evidence>
<dbReference type="InterPro" id="IPR013783">
    <property type="entry name" value="Ig-like_fold"/>
</dbReference>
<keyword evidence="2" id="KW-1185">Reference proteome</keyword>
<comment type="caution">
    <text evidence="1">The sequence shown here is derived from an EMBL/GenBank/DDBJ whole genome shotgun (WGS) entry which is preliminary data.</text>
</comment>
<dbReference type="EMBL" id="JBHTKA010000001">
    <property type="protein sequence ID" value="MFD0998828.1"/>
    <property type="molecule type" value="Genomic_DNA"/>
</dbReference>
<dbReference type="NCBIfam" id="TIGR04131">
    <property type="entry name" value="Bac_Flav_CTERM"/>
    <property type="match status" value="1"/>
</dbReference>
<organism evidence="1 2">
    <name type="scientific">Ohtaekwangia kribbensis</name>
    <dbReference type="NCBI Taxonomy" id="688913"/>
    <lineage>
        <taxon>Bacteria</taxon>
        <taxon>Pseudomonadati</taxon>
        <taxon>Bacteroidota</taxon>
        <taxon>Cytophagia</taxon>
        <taxon>Cytophagales</taxon>
        <taxon>Fulvivirgaceae</taxon>
        <taxon>Ohtaekwangia</taxon>
    </lineage>
</organism>
<accession>A0ABW3JZ12</accession>
<dbReference type="RefSeq" id="WP_377576164.1">
    <property type="nucleotide sequence ID" value="NZ_JBHTKA010000001.1"/>
</dbReference>
<name>A0ABW3JZ12_9BACT</name>
<dbReference type="SUPFAM" id="SSF49265">
    <property type="entry name" value="Fibronectin type III"/>
    <property type="match status" value="1"/>
</dbReference>
<sequence>MRGKACILVLVGMLISWKSWSQYNSLNNKFTVDQVKGCAGLNIQVTHNVTPACGSGGIFCVIDYGDGRPAQPFVSGDIANYPTAGNFKLKIIYSTTVVDNDSVGVSITANDPPAFEPYSCNGNQVSVKVTESKYAYYIFNYNDATAEVTKPANAATDIHTYAAPPPSTRNVSVRGYNGPGTADNCVSNTLPVTVAATLPAATISQTEVLDASSVKVDFASSPSIQYRFMIATNNATSFQQYKQIYSPAAATLTETIPGIRPDDNYYCFRVDTYNPCGNNVAAVSPIVCSTNFDIAAQNNQNNLTWNTANASGAHPLANFTVVKNSTALTPALAANLRAYSDTDVVCGTSYTYRLESNYPGNVKSLSLPKTVTAFSSDIPAAIENISAVVNPAGTEVQLSWIQDPAYNASEYTILKSDNGVFTPRGTSDQITFTDSEYTTASAACYKIEYIDACNNRSAQSREACPVALTGNVQGNNVITINWTTYNGWAGGTKNYVIEKYDAGGTLLQTIDAGSATTYTDNAQDVDNQVYYYTIYAYPVDGTLAESVSNTLETIKQPNLFYPTGFTPNHDGLNDNFTVYGQFVAKFEMRIFNRWGEMMYTTDDLTGAGWDGTYKGSLMPEATYVFKANITDLLGRTFERSGSFFLIRKK</sequence>
<dbReference type="Proteomes" id="UP001597112">
    <property type="component" value="Unassembled WGS sequence"/>
</dbReference>
<dbReference type="InterPro" id="IPR036116">
    <property type="entry name" value="FN3_sf"/>
</dbReference>
<gene>
    <name evidence="1" type="ORF">ACFQ21_05895</name>
</gene>
<protein>
    <submittedName>
        <fullName evidence="1">T9SS type B sorting domain-containing protein</fullName>
    </submittedName>
</protein>
<reference evidence="2" key="1">
    <citation type="journal article" date="2019" name="Int. J. Syst. Evol. Microbiol.">
        <title>The Global Catalogue of Microorganisms (GCM) 10K type strain sequencing project: providing services to taxonomists for standard genome sequencing and annotation.</title>
        <authorList>
            <consortium name="The Broad Institute Genomics Platform"/>
            <consortium name="The Broad Institute Genome Sequencing Center for Infectious Disease"/>
            <person name="Wu L."/>
            <person name="Ma J."/>
        </authorList>
    </citation>
    <scope>NUCLEOTIDE SEQUENCE [LARGE SCALE GENOMIC DNA]</scope>
    <source>
        <strain evidence="2">CCUG 58938</strain>
    </source>
</reference>